<reference evidence="2 3" key="1">
    <citation type="submission" date="2014-07" db="EMBL/GenBank/DDBJ databases">
        <authorList>
            <person name="Sibley D."/>
            <person name="Venepally P."/>
            <person name="Karamycheva S."/>
            <person name="Hadjithomas M."/>
            <person name="Khan A."/>
            <person name="Brunk B."/>
            <person name="Roos D."/>
            <person name="Caler E."/>
            <person name="Lorenzi H."/>
        </authorList>
    </citation>
    <scope>NUCLEOTIDE SEQUENCE [LARGE SCALE GENOMIC DNA]</scope>
    <source>
        <strain evidence="2 3">FOU</strain>
    </source>
</reference>
<feature type="region of interest" description="Disordered" evidence="1">
    <location>
        <begin position="1"/>
        <end position="61"/>
    </location>
</feature>
<accession>A0A086JCI1</accession>
<dbReference type="VEuPathDB" id="ToxoDB:TGFOU_407570"/>
<feature type="non-terminal residue" evidence="2">
    <location>
        <position position="61"/>
    </location>
</feature>
<evidence type="ECO:0000256" key="1">
    <source>
        <dbReference type="SAM" id="MobiDB-lite"/>
    </source>
</evidence>
<proteinExistence type="predicted"/>
<evidence type="ECO:0000313" key="2">
    <source>
        <dbReference type="EMBL" id="KFG29849.1"/>
    </source>
</evidence>
<dbReference type="EMBL" id="AEYH02003263">
    <property type="protein sequence ID" value="KFG29849.1"/>
    <property type="molecule type" value="Genomic_DNA"/>
</dbReference>
<evidence type="ECO:0000313" key="3">
    <source>
        <dbReference type="Proteomes" id="UP000028838"/>
    </source>
</evidence>
<feature type="non-terminal residue" evidence="2">
    <location>
        <position position="1"/>
    </location>
</feature>
<feature type="compositionally biased region" description="Basic and acidic residues" evidence="1">
    <location>
        <begin position="23"/>
        <end position="48"/>
    </location>
</feature>
<feature type="compositionally biased region" description="Basic residues" evidence="1">
    <location>
        <begin position="49"/>
        <end position="61"/>
    </location>
</feature>
<dbReference type="AlphaFoldDB" id="A0A086JCI1"/>
<organism evidence="2 3">
    <name type="scientific">Toxoplasma gondii FOU</name>
    <dbReference type="NCBI Taxonomy" id="943167"/>
    <lineage>
        <taxon>Eukaryota</taxon>
        <taxon>Sar</taxon>
        <taxon>Alveolata</taxon>
        <taxon>Apicomplexa</taxon>
        <taxon>Conoidasida</taxon>
        <taxon>Coccidia</taxon>
        <taxon>Eucoccidiorida</taxon>
        <taxon>Eimeriorina</taxon>
        <taxon>Sarcocystidae</taxon>
        <taxon>Toxoplasma</taxon>
    </lineage>
</organism>
<comment type="caution">
    <text evidence="2">The sequence shown here is derived from an EMBL/GenBank/DDBJ whole genome shotgun (WGS) entry which is preliminary data.</text>
</comment>
<gene>
    <name evidence="2" type="ORF">TGFOU_407570</name>
</gene>
<name>A0A086JCI1_TOXGO</name>
<sequence>PRATRRGILRLGGNAAPRARLSGGREARGRTLQRFGRDGRRRGLDSARRNHQTSRPHLKSF</sequence>
<protein>
    <submittedName>
        <fullName evidence="2">Uncharacterized protein</fullName>
    </submittedName>
</protein>
<dbReference type="Proteomes" id="UP000028838">
    <property type="component" value="Unassembled WGS sequence"/>
</dbReference>